<comment type="caution">
    <text evidence="2">The sequence shown here is derived from an EMBL/GenBank/DDBJ whole genome shotgun (WGS) entry which is preliminary data.</text>
</comment>
<evidence type="ECO:0000256" key="1">
    <source>
        <dbReference type="SAM" id="MobiDB-lite"/>
    </source>
</evidence>
<dbReference type="EMBL" id="CASHTH010000934">
    <property type="protein sequence ID" value="CAI8009278.1"/>
    <property type="molecule type" value="Genomic_DNA"/>
</dbReference>
<evidence type="ECO:0000313" key="3">
    <source>
        <dbReference type="Proteomes" id="UP001174909"/>
    </source>
</evidence>
<evidence type="ECO:0000313" key="2">
    <source>
        <dbReference type="EMBL" id="CAI8009278.1"/>
    </source>
</evidence>
<reference evidence="2" key="1">
    <citation type="submission" date="2023-03" db="EMBL/GenBank/DDBJ databases">
        <authorList>
            <person name="Steffen K."/>
            <person name="Cardenas P."/>
        </authorList>
    </citation>
    <scope>NUCLEOTIDE SEQUENCE</scope>
</reference>
<feature type="region of interest" description="Disordered" evidence="1">
    <location>
        <begin position="121"/>
        <end position="146"/>
    </location>
</feature>
<name>A0AA35W5V6_GEOBA</name>
<accession>A0AA35W5V6</accession>
<sequence length="146" mass="16563">MEGLFSHFFSADRRGYHEEDMRWFLELANQQDDWCVPHVSDIVIGGTSEQDLIPKDAISMCTFKMYLSRLLGECDRQNEDPARCGPLLLHQYHPRLQVGQALVKKASVGSSGPYIPTFYQESPGHLPPSRQASGDECSNRWPTSTF</sequence>
<organism evidence="2 3">
    <name type="scientific">Geodia barretti</name>
    <name type="common">Barrett's horny sponge</name>
    <dbReference type="NCBI Taxonomy" id="519541"/>
    <lineage>
        <taxon>Eukaryota</taxon>
        <taxon>Metazoa</taxon>
        <taxon>Porifera</taxon>
        <taxon>Demospongiae</taxon>
        <taxon>Heteroscleromorpha</taxon>
        <taxon>Tetractinellida</taxon>
        <taxon>Astrophorina</taxon>
        <taxon>Geodiidae</taxon>
        <taxon>Geodia</taxon>
    </lineage>
</organism>
<dbReference type="AlphaFoldDB" id="A0AA35W5V6"/>
<dbReference type="Proteomes" id="UP001174909">
    <property type="component" value="Unassembled WGS sequence"/>
</dbReference>
<protein>
    <submittedName>
        <fullName evidence="2">Uncharacterized protein</fullName>
    </submittedName>
</protein>
<keyword evidence="3" id="KW-1185">Reference proteome</keyword>
<proteinExistence type="predicted"/>
<gene>
    <name evidence="2" type="ORF">GBAR_LOCUS6260</name>
</gene>